<dbReference type="RefSeq" id="WP_123712535.1">
    <property type="nucleotide sequence ID" value="NZ_RKHR01000004.1"/>
</dbReference>
<accession>A0A3N2DPR9</accession>
<dbReference type="Proteomes" id="UP000275394">
    <property type="component" value="Unassembled WGS sequence"/>
</dbReference>
<gene>
    <name evidence="1" type="ORF">EDC56_2225</name>
</gene>
<organism evidence="1 2">
    <name type="scientific">Sinobacterium caligoides</name>
    <dbReference type="NCBI Taxonomy" id="933926"/>
    <lineage>
        <taxon>Bacteria</taxon>
        <taxon>Pseudomonadati</taxon>
        <taxon>Pseudomonadota</taxon>
        <taxon>Gammaproteobacteria</taxon>
        <taxon>Cellvibrionales</taxon>
        <taxon>Spongiibacteraceae</taxon>
        <taxon>Sinobacterium</taxon>
    </lineage>
</organism>
<dbReference type="AlphaFoldDB" id="A0A3N2DPR9"/>
<proteinExistence type="predicted"/>
<name>A0A3N2DPR9_9GAMM</name>
<comment type="caution">
    <text evidence="1">The sequence shown here is derived from an EMBL/GenBank/DDBJ whole genome shotgun (WGS) entry which is preliminary data.</text>
</comment>
<sequence length="643" mass="72368">MDLEKELGNALACSSESWNRKMRRNSVEHSCDVVSGILASTSNALNTALEIVATEQEHNKALLAEDLQDKKRCWEYYGLLIEHKRYIKKSRAVVSESGGASKPEEYYYINLGGLKEIEDVNTLDKLAMCDDGIDGAISVLGSDKQSSPIVINSGGTYTKEEFVTFVEGQQDLALEQYYLCSKTIGALKDTFDYLYKNILHEKYLFSIFGGKDDGLNEKKSTLQQSRRVLSHISSASKLVEHSVNTLIKLRMKKYALYAEDIAPNPLYATYLTNLAIGRNLLDKDNENKDVKIESVNIHNVDNEKKKSSLTSAVEGYSDKQGGGWFKYYRLQPRSVHYKNLLKIDQCPTSSAIKSAIDLVDLDIKGLQVKLNDLACYGLIEKYGNDCDTLLKHRKQCLETLQAIQNLSKDNVVQLSATKKKIMTAIDQSELENDGLKALYDDYIANKTDQTASLFISPLIVYINSKNDDRNIRRKYAEAINLWDRAIDPIVEANFNNALKSYEGLKDSVGQMGLNGNQNNEFKNLCDALKPHYSEARNMNRESGMLQSSNADAICDNINAAIDEYERSYLQEDNDGRGAKINGANRVAIIKRLTTLKDGVSSWKSAIELFAAARMKNNSVKYKDLMEQALKQWTSRFRLSLKSK</sequence>
<evidence type="ECO:0000313" key="2">
    <source>
        <dbReference type="Proteomes" id="UP000275394"/>
    </source>
</evidence>
<reference evidence="1 2" key="1">
    <citation type="submission" date="2018-11" db="EMBL/GenBank/DDBJ databases">
        <title>Genomic Encyclopedia of Type Strains, Phase IV (KMG-IV): sequencing the most valuable type-strain genomes for metagenomic binning, comparative biology and taxonomic classification.</title>
        <authorList>
            <person name="Goeker M."/>
        </authorList>
    </citation>
    <scope>NUCLEOTIDE SEQUENCE [LARGE SCALE GENOMIC DNA]</scope>
    <source>
        <strain evidence="1 2">DSM 100316</strain>
    </source>
</reference>
<protein>
    <submittedName>
        <fullName evidence="1">Uncharacterized protein</fullName>
    </submittedName>
</protein>
<evidence type="ECO:0000313" key="1">
    <source>
        <dbReference type="EMBL" id="ROS01780.1"/>
    </source>
</evidence>
<keyword evidence="2" id="KW-1185">Reference proteome</keyword>
<dbReference type="EMBL" id="RKHR01000004">
    <property type="protein sequence ID" value="ROS01780.1"/>
    <property type="molecule type" value="Genomic_DNA"/>
</dbReference>